<dbReference type="Proteomes" id="UP000254186">
    <property type="component" value="Unassembled WGS sequence"/>
</dbReference>
<organism evidence="1 2">
    <name type="scientific">Haemophilus parainfluenzae</name>
    <dbReference type="NCBI Taxonomy" id="729"/>
    <lineage>
        <taxon>Bacteria</taxon>
        <taxon>Pseudomonadati</taxon>
        <taxon>Pseudomonadota</taxon>
        <taxon>Gammaproteobacteria</taxon>
        <taxon>Pasteurellales</taxon>
        <taxon>Pasteurellaceae</taxon>
        <taxon>Haemophilus</taxon>
    </lineage>
</organism>
<dbReference type="Pfam" id="PF10876">
    <property type="entry name" value="Phage_TAC_9"/>
    <property type="match status" value="1"/>
</dbReference>
<dbReference type="InterPro" id="IPR020351">
    <property type="entry name" value="Phage_TAC_9"/>
</dbReference>
<dbReference type="EMBL" id="UGHY01000002">
    <property type="protein sequence ID" value="STP02614.1"/>
    <property type="molecule type" value="Genomic_DNA"/>
</dbReference>
<protein>
    <submittedName>
        <fullName evidence="1">Protein of uncharacterized function (DUF2669)</fullName>
    </submittedName>
</protein>
<gene>
    <name evidence="1" type="ORF">NCTC10672_00006</name>
</gene>
<proteinExistence type="predicted"/>
<name>A0A377JF04_HAEPA</name>
<evidence type="ECO:0000313" key="2">
    <source>
        <dbReference type="Proteomes" id="UP000254186"/>
    </source>
</evidence>
<reference evidence="1 2" key="1">
    <citation type="submission" date="2018-06" db="EMBL/GenBank/DDBJ databases">
        <authorList>
            <consortium name="Pathogen Informatics"/>
            <person name="Doyle S."/>
        </authorList>
    </citation>
    <scope>NUCLEOTIDE SEQUENCE [LARGE SCALE GENOMIC DNA]</scope>
    <source>
        <strain evidence="1 2">NCTC10672</strain>
    </source>
</reference>
<dbReference type="AlphaFoldDB" id="A0A377JF04"/>
<sequence>MESKQINIENVTYTMTPANAMTAWTALKNAMKLLQSVDLSSLGNNKKLGASVLTTVLANLGDPSIKELEDIVLKHTSCEQDGKLYDCLNVLIVILTNTVGI</sequence>
<evidence type="ECO:0000313" key="1">
    <source>
        <dbReference type="EMBL" id="STP02614.1"/>
    </source>
</evidence>
<accession>A0A377JF04</accession>